<dbReference type="Proteomes" id="UP001597086">
    <property type="component" value="Unassembled WGS sequence"/>
</dbReference>
<evidence type="ECO:0000313" key="2">
    <source>
        <dbReference type="Proteomes" id="UP001597086"/>
    </source>
</evidence>
<dbReference type="Gene3D" id="3.30.70.1290">
    <property type="entry name" value="Transposase IS200-like"/>
    <property type="match status" value="1"/>
</dbReference>
<keyword evidence="2" id="KW-1185">Reference proteome</keyword>
<dbReference type="InterPro" id="IPR036515">
    <property type="entry name" value="Transposase_17_sf"/>
</dbReference>
<protein>
    <submittedName>
        <fullName evidence="1">Transposase</fullName>
    </submittedName>
</protein>
<dbReference type="SUPFAM" id="SSF143422">
    <property type="entry name" value="Transposase IS200-like"/>
    <property type="match status" value="1"/>
</dbReference>
<dbReference type="PANTHER" id="PTHR34322">
    <property type="entry name" value="TRANSPOSASE, Y1_TNP DOMAIN-CONTAINING"/>
    <property type="match status" value="1"/>
</dbReference>
<sequence length="104" mass="12284">MELLKKDNYYHIYNREINSETVFQDANNMSYFLKLVEKYLIPKVNILAYCLLNNHFHFAIEVTADTKDVNQAFSNLFNAYTKAYNKQNSRTGALFERPFKKKTG</sequence>
<gene>
    <name evidence="1" type="ORF">ACFQ13_13490</name>
</gene>
<dbReference type="RefSeq" id="WP_386118213.1">
    <property type="nucleotide sequence ID" value="NZ_JBHTKM010000063.1"/>
</dbReference>
<evidence type="ECO:0000313" key="1">
    <source>
        <dbReference type="EMBL" id="MFD1016935.1"/>
    </source>
</evidence>
<name>A0ABW3KTF9_9FLAO</name>
<dbReference type="PANTHER" id="PTHR34322:SF2">
    <property type="entry name" value="TRANSPOSASE IS200-LIKE DOMAIN-CONTAINING PROTEIN"/>
    <property type="match status" value="1"/>
</dbReference>
<dbReference type="EMBL" id="JBHTKM010000063">
    <property type="protein sequence ID" value="MFD1016935.1"/>
    <property type="molecule type" value="Genomic_DNA"/>
</dbReference>
<accession>A0ABW3KTF9</accession>
<reference evidence="2" key="1">
    <citation type="journal article" date="2019" name="Int. J. Syst. Evol. Microbiol.">
        <title>The Global Catalogue of Microorganisms (GCM) 10K type strain sequencing project: providing services to taxonomists for standard genome sequencing and annotation.</title>
        <authorList>
            <consortium name="The Broad Institute Genomics Platform"/>
            <consortium name="The Broad Institute Genome Sequencing Center for Infectious Disease"/>
            <person name="Wu L."/>
            <person name="Ma J."/>
        </authorList>
    </citation>
    <scope>NUCLEOTIDE SEQUENCE [LARGE SCALE GENOMIC DNA]</scope>
    <source>
        <strain evidence="2">CCUG 56098</strain>
    </source>
</reference>
<organism evidence="1 2">
    <name type="scientific">Winogradskyella rapida</name>
    <dbReference type="NCBI Taxonomy" id="549701"/>
    <lineage>
        <taxon>Bacteria</taxon>
        <taxon>Pseudomonadati</taxon>
        <taxon>Bacteroidota</taxon>
        <taxon>Flavobacteriia</taxon>
        <taxon>Flavobacteriales</taxon>
        <taxon>Flavobacteriaceae</taxon>
        <taxon>Winogradskyella</taxon>
    </lineage>
</organism>
<comment type="caution">
    <text evidence="1">The sequence shown here is derived from an EMBL/GenBank/DDBJ whole genome shotgun (WGS) entry which is preliminary data.</text>
</comment>
<proteinExistence type="predicted"/>